<reference evidence="1 2" key="1">
    <citation type="submission" date="2018-05" db="EMBL/GenBank/DDBJ databases">
        <title>Leucothrix arctica sp. nov., isolated from Arctic seawater.</title>
        <authorList>
            <person name="Choi A."/>
            <person name="Baek K."/>
        </authorList>
    </citation>
    <scope>NUCLEOTIDE SEQUENCE [LARGE SCALE GENOMIC DNA]</scope>
    <source>
        <strain evidence="1 2">JCM 18388</strain>
    </source>
</reference>
<proteinExistence type="predicted"/>
<dbReference type="OrthoDB" id="25810at72273"/>
<dbReference type="Proteomes" id="UP000245539">
    <property type="component" value="Unassembled WGS sequence"/>
</dbReference>
<name>A0A317C0N0_9GAMM</name>
<gene>
    <name evidence="1" type="ORF">DKW60_22385</name>
</gene>
<dbReference type="EMBL" id="QGKM01000110">
    <property type="protein sequence ID" value="PWQ92214.1"/>
    <property type="molecule type" value="Genomic_DNA"/>
</dbReference>
<evidence type="ECO:0000313" key="1">
    <source>
        <dbReference type="EMBL" id="PWQ92214.1"/>
    </source>
</evidence>
<dbReference type="AlphaFoldDB" id="A0A317C0N0"/>
<sequence length="161" mass="18047">MMMAAVNLRRRDYSGSWLKAANDDGVGATIFCLLLFGSRGLLETRVIYGGFDLQCSRMRLRGLVKIGLSGNGAQIKSILVTHRMYSSMASGNKYAIQITQKESYWTADITRRVSRKETVVSKNQTGFATEAEAQAWAEAELKGFMENQSARNLRRDKKRVP</sequence>
<keyword evidence="2" id="KW-1185">Reference proteome</keyword>
<comment type="caution">
    <text evidence="1">The sequence shown here is derived from an EMBL/GenBank/DDBJ whole genome shotgun (WGS) entry which is preliminary data.</text>
</comment>
<dbReference type="RefSeq" id="WP_109839878.1">
    <property type="nucleotide sequence ID" value="NZ_QGKM01000110.1"/>
</dbReference>
<evidence type="ECO:0008006" key="3">
    <source>
        <dbReference type="Google" id="ProtNLM"/>
    </source>
</evidence>
<organism evidence="1 2">
    <name type="scientific">Leucothrix pacifica</name>
    <dbReference type="NCBI Taxonomy" id="1247513"/>
    <lineage>
        <taxon>Bacteria</taxon>
        <taxon>Pseudomonadati</taxon>
        <taxon>Pseudomonadota</taxon>
        <taxon>Gammaproteobacteria</taxon>
        <taxon>Thiotrichales</taxon>
        <taxon>Thiotrichaceae</taxon>
        <taxon>Leucothrix</taxon>
    </lineage>
</organism>
<dbReference type="InterPro" id="IPR022069">
    <property type="entry name" value="DUF3622"/>
</dbReference>
<evidence type="ECO:0000313" key="2">
    <source>
        <dbReference type="Proteomes" id="UP000245539"/>
    </source>
</evidence>
<accession>A0A317C0N0</accession>
<dbReference type="Pfam" id="PF12286">
    <property type="entry name" value="DUF3622"/>
    <property type="match status" value="1"/>
</dbReference>
<protein>
    <recommendedName>
        <fullName evidence="3">DUF3622 domain-containing protein</fullName>
    </recommendedName>
</protein>